<protein>
    <submittedName>
        <fullName evidence="9">Fibroblast growth factor-binding protein 3</fullName>
    </submittedName>
</protein>
<reference evidence="9 10" key="1">
    <citation type="journal article" date="2011" name="Nature">
        <title>Genome sequencing reveals insights into physiology and longevity of the naked mole rat.</title>
        <authorList>
            <person name="Kim E.B."/>
            <person name="Fang X."/>
            <person name="Fushan A.A."/>
            <person name="Huang Z."/>
            <person name="Lobanov A.V."/>
            <person name="Han L."/>
            <person name="Marino S.M."/>
            <person name="Sun X."/>
            <person name="Turanov A.A."/>
            <person name="Yang P."/>
            <person name="Yim S.H."/>
            <person name="Zhao X."/>
            <person name="Kasaikina M.V."/>
            <person name="Stoletzki N."/>
            <person name="Peng C."/>
            <person name="Polak P."/>
            <person name="Xiong Z."/>
            <person name="Kiezun A."/>
            <person name="Zhu Y."/>
            <person name="Chen Y."/>
            <person name="Kryukov G.V."/>
            <person name="Zhang Q."/>
            <person name="Peshkin L."/>
            <person name="Yang L."/>
            <person name="Bronson R.T."/>
            <person name="Buffenstein R."/>
            <person name="Wang B."/>
            <person name="Han C."/>
            <person name="Li Q."/>
            <person name="Chen L."/>
            <person name="Zhao W."/>
            <person name="Sunyaev S.R."/>
            <person name="Park T.J."/>
            <person name="Zhang G."/>
            <person name="Wang J."/>
            <person name="Gladyshev V.N."/>
        </authorList>
    </citation>
    <scope>NUCLEOTIDE SEQUENCE [LARGE SCALE GENOMIC DNA]</scope>
</reference>
<keyword evidence="5" id="KW-1015">Disulfide bond</keyword>
<dbReference type="AlphaFoldDB" id="G5BV09"/>
<dbReference type="Pfam" id="PF06473">
    <property type="entry name" value="FGF-BP1"/>
    <property type="match status" value="1"/>
</dbReference>
<evidence type="ECO:0000256" key="5">
    <source>
        <dbReference type="ARBA" id="ARBA00023157"/>
    </source>
</evidence>
<name>G5BV09_HETGA</name>
<dbReference type="EMBL" id="JH172073">
    <property type="protein sequence ID" value="EHB13115.1"/>
    <property type="molecule type" value="Genomic_DNA"/>
</dbReference>
<evidence type="ECO:0000313" key="10">
    <source>
        <dbReference type="Proteomes" id="UP000006813"/>
    </source>
</evidence>
<sequence length="133" mass="14297">MSPPGLRASLSLLLLLGGCLLLAAAGNKDAAPGPWSGSSGRFRPAAHDFSGALRVRARSPGRSLSSRPKEKTSEKKTKGGKRKTASDPGEERPVRTGPNPDGLDENDNAELTETYCDEKWHSVCNFFLNFWNG</sequence>
<feature type="signal peptide" evidence="8">
    <location>
        <begin position="1"/>
        <end position="25"/>
    </location>
</feature>
<evidence type="ECO:0000256" key="3">
    <source>
        <dbReference type="ARBA" id="ARBA00022525"/>
    </source>
</evidence>
<dbReference type="Proteomes" id="UP000006813">
    <property type="component" value="Unassembled WGS sequence"/>
</dbReference>
<proteinExistence type="inferred from homology"/>
<gene>
    <name evidence="9" type="ORF">GW7_21611</name>
</gene>
<comment type="subcellular location">
    <subcellularLocation>
        <location evidence="1">Secreted</location>
    </subcellularLocation>
</comment>
<evidence type="ECO:0000256" key="8">
    <source>
        <dbReference type="SAM" id="SignalP"/>
    </source>
</evidence>
<dbReference type="FunCoup" id="G5BV09">
    <property type="interactions" value="116"/>
</dbReference>
<evidence type="ECO:0000313" key="9">
    <source>
        <dbReference type="EMBL" id="EHB13115.1"/>
    </source>
</evidence>
<dbReference type="GO" id="GO:0019838">
    <property type="term" value="F:growth factor binding"/>
    <property type="evidence" value="ECO:0007669"/>
    <property type="project" value="UniProtKB-KW"/>
</dbReference>
<accession>G5BV09</accession>
<dbReference type="STRING" id="10181.G5BV09"/>
<comment type="similarity">
    <text evidence="2">Belongs to the fibroblast growth factor-binding protein family.</text>
</comment>
<dbReference type="PROSITE" id="PS51257">
    <property type="entry name" value="PROKAR_LIPOPROTEIN"/>
    <property type="match status" value="1"/>
</dbReference>
<feature type="compositionally biased region" description="Basic and acidic residues" evidence="7">
    <location>
        <begin position="67"/>
        <end position="77"/>
    </location>
</feature>
<evidence type="ECO:0000256" key="6">
    <source>
        <dbReference type="ARBA" id="ARBA00023183"/>
    </source>
</evidence>
<dbReference type="eggNOG" id="ENOG502S2Z7">
    <property type="taxonomic scope" value="Eukaryota"/>
</dbReference>
<dbReference type="InterPro" id="IPR010510">
    <property type="entry name" value="FGF1-bd"/>
</dbReference>
<dbReference type="GO" id="GO:0005576">
    <property type="term" value="C:extracellular region"/>
    <property type="evidence" value="ECO:0007669"/>
    <property type="project" value="UniProtKB-SubCell"/>
</dbReference>
<evidence type="ECO:0000256" key="4">
    <source>
        <dbReference type="ARBA" id="ARBA00022729"/>
    </source>
</evidence>
<feature type="chain" id="PRO_5003474757" evidence="8">
    <location>
        <begin position="26"/>
        <end position="133"/>
    </location>
</feature>
<keyword evidence="4 8" id="KW-0732">Signal</keyword>
<feature type="region of interest" description="Disordered" evidence="7">
    <location>
        <begin position="49"/>
        <end position="110"/>
    </location>
</feature>
<evidence type="ECO:0000256" key="7">
    <source>
        <dbReference type="SAM" id="MobiDB-lite"/>
    </source>
</evidence>
<evidence type="ECO:0000256" key="1">
    <source>
        <dbReference type="ARBA" id="ARBA00004613"/>
    </source>
</evidence>
<keyword evidence="3" id="KW-0964">Secreted</keyword>
<evidence type="ECO:0000256" key="2">
    <source>
        <dbReference type="ARBA" id="ARBA00008326"/>
    </source>
</evidence>
<keyword evidence="6" id="KW-0340">Growth factor binding</keyword>
<dbReference type="InParanoid" id="G5BV09"/>
<organism evidence="9 10">
    <name type="scientific">Heterocephalus glaber</name>
    <name type="common">Naked mole rat</name>
    <dbReference type="NCBI Taxonomy" id="10181"/>
    <lineage>
        <taxon>Eukaryota</taxon>
        <taxon>Metazoa</taxon>
        <taxon>Chordata</taxon>
        <taxon>Craniata</taxon>
        <taxon>Vertebrata</taxon>
        <taxon>Euteleostomi</taxon>
        <taxon>Mammalia</taxon>
        <taxon>Eutheria</taxon>
        <taxon>Euarchontoglires</taxon>
        <taxon>Glires</taxon>
        <taxon>Rodentia</taxon>
        <taxon>Hystricomorpha</taxon>
        <taxon>Bathyergidae</taxon>
        <taxon>Heterocephalus</taxon>
    </lineage>
</organism>